<sequence>MAKILVFHYTEEGRVPKLSEQELKDLRAKFDEVLKGYPGVHFSTYVDDNGMGVCIWEAPNIEVVKEIEEKVIGAPPADPVIVVKQIL</sequence>
<evidence type="ECO:0000313" key="1">
    <source>
        <dbReference type="EMBL" id="PIR71480.1"/>
    </source>
</evidence>
<dbReference type="InterPro" id="IPR025336">
    <property type="entry name" value="SCO4226-like"/>
</dbReference>
<dbReference type="AlphaFoldDB" id="A0A2H0TIU3"/>
<accession>A0A2H0TIU3</accession>
<dbReference type="Pfam" id="PF14026">
    <property type="entry name" value="SCO4226-like"/>
    <property type="match status" value="1"/>
</dbReference>
<organism evidence="1 2">
    <name type="scientific">Candidatus Nealsonbacteria bacterium CG10_big_fil_rev_8_21_14_0_10_37_25</name>
    <dbReference type="NCBI Taxonomy" id="1974711"/>
    <lineage>
        <taxon>Bacteria</taxon>
        <taxon>Candidatus Nealsoniibacteriota</taxon>
    </lineage>
</organism>
<evidence type="ECO:0000313" key="2">
    <source>
        <dbReference type="Proteomes" id="UP000228909"/>
    </source>
</evidence>
<gene>
    <name evidence="1" type="ORF">COU43_02435</name>
</gene>
<comment type="caution">
    <text evidence="1">The sequence shown here is derived from an EMBL/GenBank/DDBJ whole genome shotgun (WGS) entry which is preliminary data.</text>
</comment>
<proteinExistence type="predicted"/>
<protein>
    <recommendedName>
        <fullName evidence="3">DUF4242 domain-containing protein</fullName>
    </recommendedName>
</protein>
<reference evidence="2" key="1">
    <citation type="submission" date="2017-09" db="EMBL/GenBank/DDBJ databases">
        <title>Depth-based differentiation of microbial function through sediment-hosted aquifers and enrichment of novel symbionts in the deep terrestrial subsurface.</title>
        <authorList>
            <person name="Probst A.J."/>
            <person name="Ladd B."/>
            <person name="Jarett J.K."/>
            <person name="Geller-Mcgrath D.E."/>
            <person name="Sieber C.M.K."/>
            <person name="Emerson J.B."/>
            <person name="Anantharaman K."/>
            <person name="Thomas B.C."/>
            <person name="Malmstrom R."/>
            <person name="Stieglmeier M."/>
            <person name="Klingl A."/>
            <person name="Woyke T."/>
            <person name="Ryan C.M."/>
            <person name="Banfield J.F."/>
        </authorList>
    </citation>
    <scope>NUCLEOTIDE SEQUENCE [LARGE SCALE GENOMIC DNA]</scope>
</reference>
<dbReference type="EMBL" id="PFCK01000069">
    <property type="protein sequence ID" value="PIR71480.1"/>
    <property type="molecule type" value="Genomic_DNA"/>
</dbReference>
<name>A0A2H0TIU3_9BACT</name>
<dbReference type="Gene3D" id="3.30.70.3090">
    <property type="entry name" value="ORF SCO4226, nickel-binding ferredoxin-like monomer"/>
    <property type="match status" value="1"/>
</dbReference>
<evidence type="ECO:0008006" key="3">
    <source>
        <dbReference type="Google" id="ProtNLM"/>
    </source>
</evidence>
<dbReference type="InterPro" id="IPR042557">
    <property type="entry name" value="SCO4226"/>
</dbReference>
<dbReference type="Proteomes" id="UP000228909">
    <property type="component" value="Unassembled WGS sequence"/>
</dbReference>